<feature type="domain" description="Rhamnogalacturonase A/B/Epimerase-like pectate lyase" evidence="1">
    <location>
        <begin position="117"/>
        <end position="349"/>
    </location>
</feature>
<dbReference type="Proteomes" id="UP000198553">
    <property type="component" value="Unassembled WGS sequence"/>
</dbReference>
<proteinExistence type="predicted"/>
<dbReference type="SMART" id="SM00710">
    <property type="entry name" value="PbH1"/>
    <property type="match status" value="5"/>
</dbReference>
<reference evidence="3" key="1">
    <citation type="submission" date="2016-10" db="EMBL/GenBank/DDBJ databases">
        <authorList>
            <person name="Varghese N."/>
            <person name="Submissions S."/>
        </authorList>
    </citation>
    <scope>NUCLEOTIDE SEQUENCE [LARGE SCALE GENOMIC DNA]</scope>
    <source>
        <strain evidence="3">B48,IBRC-M 10115,DSM 25386,CECT 8001</strain>
    </source>
</reference>
<gene>
    <name evidence="2" type="ORF">SAMN05192533_11027</name>
</gene>
<dbReference type="Pfam" id="PF12708">
    <property type="entry name" value="Pect-lyase_RHGA_epim"/>
    <property type="match status" value="1"/>
</dbReference>
<dbReference type="EMBL" id="FOBW01000010">
    <property type="protein sequence ID" value="SEN20431.1"/>
    <property type="molecule type" value="Genomic_DNA"/>
</dbReference>
<dbReference type="RefSeq" id="WP_090746957.1">
    <property type="nucleotide sequence ID" value="NZ_FOBW01000010.1"/>
</dbReference>
<protein>
    <submittedName>
        <fullName evidence="2">Polygalacturonase</fullName>
    </submittedName>
</protein>
<dbReference type="STRING" id="930146.SAMN05192533_11027"/>
<dbReference type="InterPro" id="IPR011050">
    <property type="entry name" value="Pectin_lyase_fold/virulence"/>
</dbReference>
<dbReference type="InterPro" id="IPR024535">
    <property type="entry name" value="RHGA/B-epi-like_pectate_lyase"/>
</dbReference>
<evidence type="ECO:0000313" key="3">
    <source>
        <dbReference type="Proteomes" id="UP000198553"/>
    </source>
</evidence>
<keyword evidence="3" id="KW-1185">Reference proteome</keyword>
<sequence length="560" mass="61904">MLYLSKKHDPLKNAALIERYSRHKPEIKSAIDDTGVMLKKLTQHPIKSQRPEPQSSLSSFFEKIVSALARFSIATSTNAELSAYGTMVDHQGAVFPEWKPKLDEEYLELLKQTTREVNVLDFGAIGDGKTDNTVAFKKAISNGRVKIHIPEGVFIVKGIQLPSWTCLVGGGKGKTIIKLSDDAPKGRRLVSNSNFLRGNHHILVEGMSLDWNVERLGEARKTATWGNYSSCLTYANVSYGWVKNVEAINAGLHGFDASASFYDYSGDGNRARGASQYIWFDQLNAYGFGDDGITTHHSENLFISNCHLSDPSGKAHDKGYANSNGIEIDDGSRNVWLVNNSTTRCFGGIEIKAHHNSSAANNVQIIGHLSVNDNRSYNFRHIGHHKKTDPNSRTAYHIRATNIISIAPVFSDLYEGSTPRGMVVSAYVYVAVNHFTLIGDPDYDYRHNPVIAVQYKARNISMNHISIRGFHTASSDIRIFGGEQHADNVCLKNIGIENSAPIAIDIGKNVKHVSLQSLKAISTTGRYAIKADKVPDDFIDITVKGYTAPAMIKGEEIKYF</sequence>
<dbReference type="AlphaFoldDB" id="A0A1H8ELG9"/>
<organism evidence="2 3">
    <name type="scientific">Mesobacillus persicus</name>
    <dbReference type="NCBI Taxonomy" id="930146"/>
    <lineage>
        <taxon>Bacteria</taxon>
        <taxon>Bacillati</taxon>
        <taxon>Bacillota</taxon>
        <taxon>Bacilli</taxon>
        <taxon>Bacillales</taxon>
        <taxon>Bacillaceae</taxon>
        <taxon>Mesobacillus</taxon>
    </lineage>
</organism>
<dbReference type="OrthoDB" id="2501352at2"/>
<evidence type="ECO:0000313" key="2">
    <source>
        <dbReference type="EMBL" id="SEN20431.1"/>
    </source>
</evidence>
<name>A0A1H8ELG9_9BACI</name>
<dbReference type="InterPro" id="IPR006626">
    <property type="entry name" value="PbH1"/>
</dbReference>
<accession>A0A1H8ELG9</accession>
<evidence type="ECO:0000259" key="1">
    <source>
        <dbReference type="Pfam" id="PF12708"/>
    </source>
</evidence>
<dbReference type="SUPFAM" id="SSF51126">
    <property type="entry name" value="Pectin lyase-like"/>
    <property type="match status" value="1"/>
</dbReference>
<dbReference type="Gene3D" id="2.160.20.10">
    <property type="entry name" value="Single-stranded right-handed beta-helix, Pectin lyase-like"/>
    <property type="match status" value="1"/>
</dbReference>
<dbReference type="InterPro" id="IPR012334">
    <property type="entry name" value="Pectin_lyas_fold"/>
</dbReference>